<dbReference type="EMBL" id="JAINDJ010000004">
    <property type="protein sequence ID" value="KAG9449784.1"/>
    <property type="molecule type" value="Genomic_DNA"/>
</dbReference>
<keyword evidence="6 9" id="KW-0472">Membrane</keyword>
<dbReference type="PROSITE" id="PS00811">
    <property type="entry name" value="OLEOSINS"/>
    <property type="match status" value="1"/>
</dbReference>
<dbReference type="PANTHER" id="PTHR33203">
    <property type="entry name" value="OLEOSIN"/>
    <property type="match status" value="1"/>
</dbReference>
<evidence type="ECO:0000256" key="8">
    <source>
        <dbReference type="SAM" id="MobiDB-lite"/>
    </source>
</evidence>
<sequence>MAEHQVAPHQAGESLKNILPDKGPSSSQILAVITLFPVGGILLTLSGLTLAASVVGLLLAIPVFLIFSPVLVPAAIVLGLAVTGFLTSGAFGITGLSSLSWIVNYFRSGRGKMMVPEQLEHAKRRMGDAAGHVGQRAKDVGQTIQSKAHEGGGGRT</sequence>
<organism evidence="10 11">
    <name type="scientific">Aristolochia fimbriata</name>
    <name type="common">White veined hardy Dutchman's pipe vine</name>
    <dbReference type="NCBI Taxonomy" id="158543"/>
    <lineage>
        <taxon>Eukaryota</taxon>
        <taxon>Viridiplantae</taxon>
        <taxon>Streptophyta</taxon>
        <taxon>Embryophyta</taxon>
        <taxon>Tracheophyta</taxon>
        <taxon>Spermatophyta</taxon>
        <taxon>Magnoliopsida</taxon>
        <taxon>Magnoliidae</taxon>
        <taxon>Piperales</taxon>
        <taxon>Aristolochiaceae</taxon>
        <taxon>Aristolochia</taxon>
    </lineage>
</organism>
<evidence type="ECO:0000256" key="1">
    <source>
        <dbReference type="ARBA" id="ARBA00002582"/>
    </source>
</evidence>
<dbReference type="GO" id="GO:0010344">
    <property type="term" value="P:seed oilbody biogenesis"/>
    <property type="evidence" value="ECO:0007669"/>
    <property type="project" value="TreeGrafter"/>
</dbReference>
<reference evidence="10 11" key="1">
    <citation type="submission" date="2021-07" db="EMBL/GenBank/DDBJ databases">
        <title>The Aristolochia fimbriata genome: insights into angiosperm evolution, floral development and chemical biosynthesis.</title>
        <authorList>
            <person name="Jiao Y."/>
        </authorList>
    </citation>
    <scope>NUCLEOTIDE SEQUENCE [LARGE SCALE GENOMIC DNA]</scope>
    <source>
        <strain evidence="10">IBCAS-2021</strain>
        <tissue evidence="10">Leaf</tissue>
    </source>
</reference>
<dbReference type="InterPro" id="IPR000136">
    <property type="entry name" value="Oleosin"/>
</dbReference>
<feature type="transmembrane region" description="Helical" evidence="9">
    <location>
        <begin position="57"/>
        <end position="82"/>
    </location>
</feature>
<accession>A0AAV7EMY7</accession>
<gene>
    <name evidence="10" type="ORF">H6P81_009749</name>
</gene>
<evidence type="ECO:0000256" key="5">
    <source>
        <dbReference type="ARBA" id="ARBA00022989"/>
    </source>
</evidence>
<dbReference type="GO" id="GO:0019915">
    <property type="term" value="P:lipid storage"/>
    <property type="evidence" value="ECO:0007669"/>
    <property type="project" value="TreeGrafter"/>
</dbReference>
<evidence type="ECO:0000256" key="3">
    <source>
        <dbReference type="ARBA" id="ARBA00022677"/>
    </source>
</evidence>
<dbReference type="AlphaFoldDB" id="A0AAV7EMY7"/>
<evidence type="ECO:0000256" key="4">
    <source>
        <dbReference type="ARBA" id="ARBA00022692"/>
    </source>
</evidence>
<feature type="transmembrane region" description="Helical" evidence="9">
    <location>
        <begin position="29"/>
        <end position="50"/>
    </location>
</feature>
<evidence type="ECO:0000256" key="7">
    <source>
        <dbReference type="RuleBase" id="RU000540"/>
    </source>
</evidence>
<keyword evidence="3 7" id="KW-0551">Lipid droplet</keyword>
<comment type="similarity">
    <text evidence="2 7">Belongs to the oleosin family.</text>
</comment>
<dbReference type="GO" id="GO:0012511">
    <property type="term" value="C:monolayer-surrounded lipid storage body"/>
    <property type="evidence" value="ECO:0007669"/>
    <property type="project" value="InterPro"/>
</dbReference>
<name>A0AAV7EMY7_ARIFI</name>
<evidence type="ECO:0000313" key="11">
    <source>
        <dbReference type="Proteomes" id="UP000825729"/>
    </source>
</evidence>
<dbReference type="Pfam" id="PF01277">
    <property type="entry name" value="Oleosin"/>
    <property type="match status" value="1"/>
</dbReference>
<comment type="function">
    <text evidence="1">May have a structural role to stabilize the lipid body during desiccation of the seed by preventing coalescence of the oil. Probably interacts with both lipid and phospholipid moieties of lipid bodies. May also provide recognition signals for specific lipase anchorage in lipolysis during seedling growth.</text>
</comment>
<proteinExistence type="inferred from homology"/>
<dbReference type="GO" id="GO:0016020">
    <property type="term" value="C:membrane"/>
    <property type="evidence" value="ECO:0007669"/>
    <property type="project" value="UniProtKB-SubCell"/>
</dbReference>
<dbReference type="PANTHER" id="PTHR33203:SF44">
    <property type="entry name" value="OLEOSIN 20.3 KDA"/>
    <property type="match status" value="1"/>
</dbReference>
<evidence type="ECO:0000256" key="6">
    <source>
        <dbReference type="ARBA" id="ARBA00023136"/>
    </source>
</evidence>
<evidence type="ECO:0000256" key="2">
    <source>
        <dbReference type="ARBA" id="ARBA00010858"/>
    </source>
</evidence>
<feature type="compositionally biased region" description="Basic and acidic residues" evidence="8">
    <location>
        <begin position="147"/>
        <end position="156"/>
    </location>
</feature>
<comment type="caution">
    <text evidence="10">The sequence shown here is derived from an EMBL/GenBank/DDBJ whole genome shotgun (WGS) entry which is preliminary data.</text>
</comment>
<dbReference type="GO" id="GO:0050826">
    <property type="term" value="P:response to freezing"/>
    <property type="evidence" value="ECO:0007669"/>
    <property type="project" value="TreeGrafter"/>
</dbReference>
<feature type="region of interest" description="Disordered" evidence="8">
    <location>
        <begin position="135"/>
        <end position="156"/>
    </location>
</feature>
<evidence type="ECO:0000256" key="9">
    <source>
        <dbReference type="SAM" id="Phobius"/>
    </source>
</evidence>
<comment type="subcellular location">
    <subcellularLocation>
        <location evidence="7">Lipid droplet</location>
    </subcellularLocation>
    <subcellularLocation>
        <location evidence="7">Membrane</location>
        <topology evidence="7">Multi-pass membrane protein</topology>
    </subcellularLocation>
</comment>
<evidence type="ECO:0000313" key="10">
    <source>
        <dbReference type="EMBL" id="KAG9449784.1"/>
    </source>
</evidence>
<keyword evidence="4 9" id="KW-0812">Transmembrane</keyword>
<feature type="transmembrane region" description="Helical" evidence="9">
    <location>
        <begin position="88"/>
        <end position="106"/>
    </location>
</feature>
<keyword evidence="11" id="KW-1185">Reference proteome</keyword>
<protein>
    <recommendedName>
        <fullName evidence="7">Oleosin</fullName>
    </recommendedName>
</protein>
<keyword evidence="5 9" id="KW-1133">Transmembrane helix</keyword>
<dbReference type="Proteomes" id="UP000825729">
    <property type="component" value="Unassembled WGS sequence"/>
</dbReference>